<reference evidence="23 24" key="1">
    <citation type="submission" date="2023-11" db="EMBL/GenBank/DDBJ databases">
        <title>Dfirmibasis_genome.</title>
        <authorList>
            <person name="Edelbroek B."/>
            <person name="Kjellin J."/>
            <person name="Jerlstrom-Hultqvist J."/>
            <person name="Soderbom F."/>
        </authorList>
    </citation>
    <scope>NUCLEOTIDE SEQUENCE [LARGE SCALE GENOMIC DNA]</scope>
    <source>
        <strain evidence="23 24">TNS-C-14</strain>
    </source>
</reference>
<gene>
    <name evidence="23" type="ORF">RB653_003879</name>
</gene>
<dbReference type="GO" id="GO:0020037">
    <property type="term" value="F:heme binding"/>
    <property type="evidence" value="ECO:0007669"/>
    <property type="project" value="InterPro"/>
</dbReference>
<keyword evidence="10" id="KW-0479">Metal-binding</keyword>
<comment type="subcellular location">
    <subcellularLocation>
        <location evidence="3">Cytoplasm</location>
    </subcellularLocation>
</comment>
<evidence type="ECO:0000256" key="15">
    <source>
        <dbReference type="ARBA" id="ARBA00023027"/>
    </source>
</evidence>
<dbReference type="GO" id="GO:0019825">
    <property type="term" value="F:oxygen binding"/>
    <property type="evidence" value="ECO:0007669"/>
    <property type="project" value="InterPro"/>
</dbReference>
<dbReference type="SUPFAM" id="SSF63380">
    <property type="entry name" value="Riboflavin synthase domain-like"/>
    <property type="match status" value="1"/>
</dbReference>
<dbReference type="InterPro" id="IPR001709">
    <property type="entry name" value="Flavoprot_Pyr_Nucl_cyt_Rdtase"/>
</dbReference>
<evidence type="ECO:0000256" key="3">
    <source>
        <dbReference type="ARBA" id="ARBA00004496"/>
    </source>
</evidence>
<comment type="catalytic activity">
    <reaction evidence="17">
        <text>2 nitric oxide + NADPH + 2 O2 = 2 nitrate + NADP(+) + H(+)</text>
        <dbReference type="Rhea" id="RHEA:19465"/>
        <dbReference type="ChEBI" id="CHEBI:15378"/>
        <dbReference type="ChEBI" id="CHEBI:15379"/>
        <dbReference type="ChEBI" id="CHEBI:16480"/>
        <dbReference type="ChEBI" id="CHEBI:17632"/>
        <dbReference type="ChEBI" id="CHEBI:57783"/>
        <dbReference type="ChEBI" id="CHEBI:58349"/>
        <dbReference type="EC" id="1.14.12.17"/>
    </reaction>
</comment>
<keyword evidence="8 20" id="KW-0349">Heme</keyword>
<dbReference type="InterPro" id="IPR000971">
    <property type="entry name" value="Globin"/>
</dbReference>
<dbReference type="FunFam" id="2.40.30.10:FF:000034">
    <property type="entry name" value="Flavohemoprotein"/>
    <property type="match status" value="1"/>
</dbReference>
<dbReference type="Gene3D" id="1.10.490.10">
    <property type="entry name" value="Globins"/>
    <property type="match status" value="1"/>
</dbReference>
<dbReference type="SUPFAM" id="SSF52343">
    <property type="entry name" value="Ferredoxin reductase-like, C-terminal NADP-linked domain"/>
    <property type="match status" value="1"/>
</dbReference>
<dbReference type="AlphaFoldDB" id="A0AAN7U6G8"/>
<evidence type="ECO:0000256" key="5">
    <source>
        <dbReference type="ARBA" id="ARBA00012229"/>
    </source>
</evidence>
<evidence type="ECO:0000313" key="24">
    <source>
        <dbReference type="Proteomes" id="UP001344447"/>
    </source>
</evidence>
<evidence type="ECO:0000256" key="6">
    <source>
        <dbReference type="ARBA" id="ARBA00022490"/>
    </source>
</evidence>
<dbReference type="PANTHER" id="PTHR43396">
    <property type="entry name" value="FLAVOHEMOPROTEIN"/>
    <property type="match status" value="1"/>
</dbReference>
<keyword evidence="20" id="KW-0813">Transport</keyword>
<comment type="caution">
    <text evidence="23">The sequence shown here is derived from an EMBL/GenBank/DDBJ whole genome shotgun (WGS) entry which is preliminary data.</text>
</comment>
<evidence type="ECO:0000259" key="22">
    <source>
        <dbReference type="PROSITE" id="PS51384"/>
    </source>
</evidence>
<evidence type="ECO:0000256" key="14">
    <source>
        <dbReference type="ARBA" id="ARBA00023004"/>
    </source>
</evidence>
<feature type="domain" description="Globin" evidence="21">
    <location>
        <begin position="1"/>
        <end position="136"/>
    </location>
</feature>
<evidence type="ECO:0000256" key="7">
    <source>
        <dbReference type="ARBA" id="ARBA00022575"/>
    </source>
</evidence>
<dbReference type="InterPro" id="IPR017938">
    <property type="entry name" value="Riboflavin_synthase-like_b-brl"/>
</dbReference>
<dbReference type="EC" id="1.14.12.17" evidence="5"/>
<proteinExistence type="inferred from homology"/>
<dbReference type="PANTHER" id="PTHR43396:SF1">
    <property type="entry name" value="FLAVOHEMOPROTEIN B"/>
    <property type="match status" value="1"/>
</dbReference>
<dbReference type="Pfam" id="PF00042">
    <property type="entry name" value="Globin"/>
    <property type="match status" value="1"/>
</dbReference>
<dbReference type="FunFam" id="3.40.50.80:FF:000010">
    <property type="entry name" value="Flavohemoprotein"/>
    <property type="match status" value="1"/>
</dbReference>
<keyword evidence="24" id="KW-1185">Reference proteome</keyword>
<comment type="similarity">
    <text evidence="20">Belongs to the globin family.</text>
</comment>
<dbReference type="PRINTS" id="PR00371">
    <property type="entry name" value="FPNCR"/>
</dbReference>
<dbReference type="InterPro" id="IPR017927">
    <property type="entry name" value="FAD-bd_FR_type"/>
</dbReference>
<dbReference type="GO" id="GO:0071333">
    <property type="term" value="P:cellular response to glucose stimulus"/>
    <property type="evidence" value="ECO:0007669"/>
    <property type="project" value="UniProtKB-ARBA"/>
</dbReference>
<evidence type="ECO:0000256" key="20">
    <source>
        <dbReference type="RuleBase" id="RU000356"/>
    </source>
</evidence>
<evidence type="ECO:0000256" key="18">
    <source>
        <dbReference type="ARBA" id="ARBA00053100"/>
    </source>
</evidence>
<sequence length="424" mass="48390">MLSQKSIQIIKSTVPLLEKYGVEITRLFYKNMFEAQPQLLNIFNHSNQRNQKQPVALANTILQSAIHIEKLNEINLMPIVHKHVALGITPEMYPIVGAHLLGAMKIVMQDEATPEIMAAWTEAYRAVAQAFMDAEEDLYFETEEQIGGWKDTREFVVDRIEEETPLIKSFYFKPLDCKEIATYIPGQYITVKITLQGDGVDVPTDKMRTYVRHYSLSDKPNDEHYRISVKKELGKNNTPNGIVSNHFHNVIKVGDIVPMSVPAGDFVVDNDSETPILLICGGVGINPLFSMLKETLVQQPDRKINFIFCTHSESTQPFKEELKQLEDDYKETGNLKINLVYSENQGHINKEIIEKYSTINVDESEIAETDVYICGPVPFMMQVNKDLLKLGYHKENVHYELFGPLTPVLEENQMLRGVKNIIEN</sequence>
<keyword evidence="11" id="KW-0274">FAD</keyword>
<dbReference type="Gene3D" id="3.40.50.80">
    <property type="entry name" value="Nucleotide-binding domain of ferredoxin-NADP reductase (FNR) module"/>
    <property type="match status" value="1"/>
</dbReference>
<keyword evidence="14" id="KW-0408">Iron</keyword>
<dbReference type="PRINTS" id="PR00406">
    <property type="entry name" value="CYTB5RDTASE"/>
</dbReference>
<dbReference type="Pfam" id="PF00175">
    <property type="entry name" value="NAD_binding_1"/>
    <property type="match status" value="1"/>
</dbReference>
<dbReference type="PROSITE" id="PS51384">
    <property type="entry name" value="FAD_FR"/>
    <property type="match status" value="1"/>
</dbReference>
<dbReference type="PROSITE" id="PS01033">
    <property type="entry name" value="GLOBIN"/>
    <property type="match status" value="1"/>
</dbReference>
<evidence type="ECO:0000256" key="11">
    <source>
        <dbReference type="ARBA" id="ARBA00022827"/>
    </source>
</evidence>
<dbReference type="Gene3D" id="2.40.30.10">
    <property type="entry name" value="Translation factors"/>
    <property type="match status" value="1"/>
</dbReference>
<dbReference type="SUPFAM" id="SSF46458">
    <property type="entry name" value="Globin-like"/>
    <property type="match status" value="1"/>
</dbReference>
<evidence type="ECO:0000256" key="9">
    <source>
        <dbReference type="ARBA" id="ARBA00022630"/>
    </source>
</evidence>
<dbReference type="GO" id="GO:0005737">
    <property type="term" value="C:cytoplasm"/>
    <property type="evidence" value="ECO:0007669"/>
    <property type="project" value="UniProtKB-SubCell"/>
</dbReference>
<keyword evidence="15" id="KW-0520">NAD</keyword>
<evidence type="ECO:0000256" key="13">
    <source>
        <dbReference type="ARBA" id="ARBA00023002"/>
    </source>
</evidence>
<dbReference type="InterPro" id="IPR012292">
    <property type="entry name" value="Globin/Proto"/>
</dbReference>
<evidence type="ECO:0000256" key="12">
    <source>
        <dbReference type="ARBA" id="ARBA00022857"/>
    </source>
</evidence>
<evidence type="ECO:0000259" key="21">
    <source>
        <dbReference type="PROSITE" id="PS01033"/>
    </source>
</evidence>
<comment type="function">
    <text evidence="19">In the presence of oxygen and NADH, it has NADH oxidase activity, which leads to the generation of superoxide and H(2)O(2). Under anaerobic conditions, it also exhibits nitric oxide reductase and FAD reductase activities. However, all these reactions are much lower than NOD activity.</text>
</comment>
<protein>
    <recommendedName>
        <fullName evidence="5">nitric oxide dioxygenase</fullName>
        <ecNumber evidence="5">1.14.12.17</ecNumber>
    </recommendedName>
</protein>
<dbReference type="InterPro" id="IPR039261">
    <property type="entry name" value="FNR_nucleotide-bd"/>
</dbReference>
<evidence type="ECO:0000256" key="8">
    <source>
        <dbReference type="ARBA" id="ARBA00022617"/>
    </source>
</evidence>
<dbReference type="CDD" id="cd06184">
    <property type="entry name" value="flavohem_like_fad_nad_binding"/>
    <property type="match status" value="1"/>
</dbReference>
<evidence type="ECO:0000256" key="16">
    <source>
        <dbReference type="ARBA" id="ARBA00048649"/>
    </source>
</evidence>
<keyword evidence="7" id="KW-0216">Detoxification</keyword>
<evidence type="ECO:0000256" key="19">
    <source>
        <dbReference type="ARBA" id="ARBA00056398"/>
    </source>
</evidence>
<keyword evidence="20" id="KW-0561">Oxygen transport</keyword>
<keyword evidence="6" id="KW-0963">Cytoplasm</keyword>
<evidence type="ECO:0000256" key="17">
    <source>
        <dbReference type="ARBA" id="ARBA00049433"/>
    </source>
</evidence>
<comment type="cofactor">
    <cofactor evidence="2">
        <name>FAD</name>
        <dbReference type="ChEBI" id="CHEBI:57692"/>
    </cofactor>
</comment>
<dbReference type="GO" id="GO:0005344">
    <property type="term" value="F:oxygen carrier activity"/>
    <property type="evidence" value="ECO:0007669"/>
    <property type="project" value="UniProtKB-KW"/>
</dbReference>
<dbReference type="GO" id="GO:0009636">
    <property type="term" value="P:response to toxic substance"/>
    <property type="evidence" value="ECO:0007669"/>
    <property type="project" value="UniProtKB-KW"/>
</dbReference>
<dbReference type="EMBL" id="JAVFKY010000001">
    <property type="protein sequence ID" value="KAK5582296.1"/>
    <property type="molecule type" value="Genomic_DNA"/>
</dbReference>
<comment type="cofactor">
    <cofactor evidence="1">
        <name>heme b</name>
        <dbReference type="ChEBI" id="CHEBI:60344"/>
    </cofactor>
</comment>
<dbReference type="GO" id="GO:0071949">
    <property type="term" value="F:FAD binding"/>
    <property type="evidence" value="ECO:0007669"/>
    <property type="project" value="TreeGrafter"/>
</dbReference>
<accession>A0AAN7U6G8</accession>
<dbReference type="GO" id="GO:0046872">
    <property type="term" value="F:metal ion binding"/>
    <property type="evidence" value="ECO:0007669"/>
    <property type="project" value="UniProtKB-KW"/>
</dbReference>
<dbReference type="GO" id="GO:0071500">
    <property type="term" value="P:cellular response to nitrosative stress"/>
    <property type="evidence" value="ECO:0007669"/>
    <property type="project" value="UniProtKB-ARBA"/>
</dbReference>
<evidence type="ECO:0000256" key="1">
    <source>
        <dbReference type="ARBA" id="ARBA00001970"/>
    </source>
</evidence>
<evidence type="ECO:0000256" key="10">
    <source>
        <dbReference type="ARBA" id="ARBA00022723"/>
    </source>
</evidence>
<evidence type="ECO:0000256" key="2">
    <source>
        <dbReference type="ARBA" id="ARBA00001974"/>
    </source>
</evidence>
<feature type="domain" description="FAD-binding FR-type" evidence="22">
    <location>
        <begin position="150"/>
        <end position="269"/>
    </location>
</feature>
<keyword evidence="13" id="KW-0560">Oxidoreductase</keyword>
<dbReference type="FunFam" id="1.10.490.10:FF:000003">
    <property type="entry name" value="Flavohemoprotein"/>
    <property type="match status" value="1"/>
</dbReference>
<keyword evidence="9" id="KW-0285">Flavoprotein</keyword>
<dbReference type="Proteomes" id="UP001344447">
    <property type="component" value="Unassembled WGS sequence"/>
</dbReference>
<dbReference type="GO" id="GO:0008941">
    <property type="term" value="F:nitric oxide dioxygenase NAD(P)H activity"/>
    <property type="evidence" value="ECO:0007669"/>
    <property type="project" value="UniProtKB-EC"/>
</dbReference>
<keyword evidence="12" id="KW-0521">NADP</keyword>
<dbReference type="InterPro" id="IPR001433">
    <property type="entry name" value="OxRdtase_FAD/NAD-bd"/>
</dbReference>
<dbReference type="GO" id="GO:0046210">
    <property type="term" value="P:nitric oxide catabolic process"/>
    <property type="evidence" value="ECO:0007669"/>
    <property type="project" value="TreeGrafter"/>
</dbReference>
<comment type="catalytic activity">
    <reaction evidence="16">
        <text>2 nitric oxide + NADH + 2 O2 = 2 nitrate + NAD(+) + H(+)</text>
        <dbReference type="Rhea" id="RHEA:19469"/>
        <dbReference type="ChEBI" id="CHEBI:15378"/>
        <dbReference type="ChEBI" id="CHEBI:15379"/>
        <dbReference type="ChEBI" id="CHEBI:16480"/>
        <dbReference type="ChEBI" id="CHEBI:17632"/>
        <dbReference type="ChEBI" id="CHEBI:57540"/>
        <dbReference type="ChEBI" id="CHEBI:57945"/>
        <dbReference type="EC" id="1.14.12.17"/>
    </reaction>
</comment>
<dbReference type="InterPro" id="IPR009050">
    <property type="entry name" value="Globin-like_sf"/>
</dbReference>
<name>A0AAN7U6G8_9MYCE</name>
<evidence type="ECO:0000313" key="23">
    <source>
        <dbReference type="EMBL" id="KAK5582296.1"/>
    </source>
</evidence>
<comment type="similarity">
    <text evidence="4">In the C-terminal section; belongs to the flavoprotein pyridine nucleotide cytochrome reductase family.</text>
</comment>
<organism evidence="23 24">
    <name type="scientific">Dictyostelium firmibasis</name>
    <dbReference type="NCBI Taxonomy" id="79012"/>
    <lineage>
        <taxon>Eukaryota</taxon>
        <taxon>Amoebozoa</taxon>
        <taxon>Evosea</taxon>
        <taxon>Eumycetozoa</taxon>
        <taxon>Dictyostelia</taxon>
        <taxon>Dictyosteliales</taxon>
        <taxon>Dictyosteliaceae</taxon>
        <taxon>Dictyostelium</taxon>
    </lineage>
</organism>
<evidence type="ECO:0000256" key="4">
    <source>
        <dbReference type="ARBA" id="ARBA00006401"/>
    </source>
</evidence>
<comment type="function">
    <text evidence="18">Is involved in NO detoxification in an aerobic process, termed nitric oxide dioxygenase (NOD) reaction that utilizes O(2) and NAD(P)H to convert NO to nitrate, which protects the cell from various noxious nitrogen compounds. Therefore, plays a central role in the inducible response to nitrosative stress.</text>
</comment>